<protein>
    <submittedName>
        <fullName evidence="2">ABC transporter substrate-binding protein</fullName>
    </submittedName>
</protein>
<dbReference type="PANTHER" id="PTHR30006">
    <property type="entry name" value="THIAMINE-BINDING PERIPLASMIC PROTEIN-RELATED"/>
    <property type="match status" value="1"/>
</dbReference>
<dbReference type="SUPFAM" id="SSF53850">
    <property type="entry name" value="Periplasmic binding protein-like II"/>
    <property type="match status" value="1"/>
</dbReference>
<organism evidence="2 3">
    <name type="scientific">Pannonibacter anstelovis</name>
    <dbReference type="NCBI Taxonomy" id="3121537"/>
    <lineage>
        <taxon>Bacteria</taxon>
        <taxon>Pseudomonadati</taxon>
        <taxon>Pseudomonadota</taxon>
        <taxon>Alphaproteobacteria</taxon>
        <taxon>Hyphomicrobiales</taxon>
        <taxon>Stappiaceae</taxon>
        <taxon>Pannonibacter</taxon>
    </lineage>
</organism>
<dbReference type="EMBL" id="JBAKBE010000007">
    <property type="protein sequence ID" value="MEH0097250.1"/>
    <property type="molecule type" value="Genomic_DNA"/>
</dbReference>
<accession>A0ABU7ZQ09</accession>
<comment type="caution">
    <text evidence="2">The sequence shown here is derived from an EMBL/GenBank/DDBJ whole genome shotgun (WGS) entry which is preliminary data.</text>
</comment>
<evidence type="ECO:0000256" key="1">
    <source>
        <dbReference type="ARBA" id="ARBA00022729"/>
    </source>
</evidence>
<proteinExistence type="predicted"/>
<gene>
    <name evidence="2" type="ORF">V6L76_13375</name>
</gene>
<name>A0ABU7ZQ09_9HYPH</name>
<evidence type="ECO:0000313" key="2">
    <source>
        <dbReference type="EMBL" id="MEH0097250.1"/>
    </source>
</evidence>
<dbReference type="PANTHER" id="PTHR30006:SF25">
    <property type="entry name" value="PHOSPHOGLYCERATE TRANSPORT REGULATORY PROTEIN PGTC"/>
    <property type="match status" value="1"/>
</dbReference>
<keyword evidence="3" id="KW-1185">Reference proteome</keyword>
<dbReference type="Pfam" id="PF13531">
    <property type="entry name" value="SBP_bac_11"/>
    <property type="match status" value="1"/>
</dbReference>
<dbReference type="Gene3D" id="3.40.190.10">
    <property type="entry name" value="Periplasmic binding protein-like II"/>
    <property type="match status" value="2"/>
</dbReference>
<reference evidence="2 3" key="1">
    <citation type="submission" date="2024-02" db="EMBL/GenBank/DDBJ databases">
        <title>A new putative Pannonibacter species isolated from two cases of bloodstream infections in paediatric patients.</title>
        <authorList>
            <person name="Castellana S."/>
            <person name="De Laurentiis V."/>
            <person name="Grassi M."/>
            <person name="De Leonardis F."/>
            <person name="Mosca A."/>
            <person name="De Carlo C."/>
            <person name="Sparapano E."/>
            <person name="Ronga L."/>
            <person name="Santacroce L."/>
            <person name="Chironna M."/>
            <person name="De Robertis A."/>
            <person name="Bianco A."/>
            <person name="Del Sambro L."/>
            <person name="Capozzi L."/>
            <person name="Parisi A."/>
        </authorList>
    </citation>
    <scope>NUCLEOTIDE SEQUENCE [LARGE SCALE GENOMIC DNA]</scope>
    <source>
        <strain evidence="2 3">Pt2</strain>
    </source>
</reference>
<keyword evidence="1" id="KW-0732">Signal</keyword>
<evidence type="ECO:0000313" key="3">
    <source>
        <dbReference type="Proteomes" id="UP001380822"/>
    </source>
</evidence>
<dbReference type="RefSeq" id="WP_334251599.1">
    <property type="nucleotide sequence ID" value="NZ_JBAKBE010000007.1"/>
</dbReference>
<dbReference type="Proteomes" id="UP001380822">
    <property type="component" value="Unassembled WGS sequence"/>
</dbReference>
<sequence length="364" mass="40367">MTHASPVSEARKLLVQVFRTGLQLIGLSSLLLAVQTQAFGFTIEAEKRFGLASAPNEIRIVSSTDIDVFQPVIEGYIQEHPSIAIHYIVSPSQGLYDAVAKDGEVFDLVISSAMDLQMKLANDGLTQPLRQEIIAARPSWARWRDRLVGVAQEPAVVLLADEALAGGLQVPRTRRDLINLMRDNPERFRGRIGTYDPAVAGAGYLFAAQDARMSDTFWRLAEVMGRLDARLYCCSGEMIADIQTKKLLIAYNVLGSYMPRDKVAREGFEVIELEDFTITLLRTALVPSNAPYPGLAQDFLAFLVSPSGQKLLTERAGLPPIDPGVYTERPHLRPIRLDPGLLAQLDKLTRARFLEEWHAAMEQP</sequence>